<evidence type="ECO:0008006" key="4">
    <source>
        <dbReference type="Google" id="ProtNLM"/>
    </source>
</evidence>
<dbReference type="SUPFAM" id="SSF52096">
    <property type="entry name" value="ClpP/crotonase"/>
    <property type="match status" value="1"/>
</dbReference>
<dbReference type="Gene3D" id="3.90.226.10">
    <property type="entry name" value="2-enoyl-CoA Hydratase, Chain A, domain 1"/>
    <property type="match status" value="1"/>
</dbReference>
<evidence type="ECO:0000256" key="1">
    <source>
        <dbReference type="SAM" id="SignalP"/>
    </source>
</evidence>
<gene>
    <name evidence="2" type="ORF">DFH94DRAFT_793822</name>
</gene>
<reference evidence="2" key="2">
    <citation type="journal article" date="2020" name="Nat. Commun.">
        <title>Large-scale genome sequencing of mycorrhizal fungi provides insights into the early evolution of symbiotic traits.</title>
        <authorList>
            <person name="Miyauchi S."/>
            <person name="Kiss E."/>
            <person name="Kuo A."/>
            <person name="Drula E."/>
            <person name="Kohler A."/>
            <person name="Sanchez-Garcia M."/>
            <person name="Morin E."/>
            <person name="Andreopoulos B."/>
            <person name="Barry K.W."/>
            <person name="Bonito G."/>
            <person name="Buee M."/>
            <person name="Carver A."/>
            <person name="Chen C."/>
            <person name="Cichocki N."/>
            <person name="Clum A."/>
            <person name="Culley D."/>
            <person name="Crous P.W."/>
            <person name="Fauchery L."/>
            <person name="Girlanda M."/>
            <person name="Hayes R.D."/>
            <person name="Keri Z."/>
            <person name="LaButti K."/>
            <person name="Lipzen A."/>
            <person name="Lombard V."/>
            <person name="Magnuson J."/>
            <person name="Maillard F."/>
            <person name="Murat C."/>
            <person name="Nolan M."/>
            <person name="Ohm R.A."/>
            <person name="Pangilinan J."/>
            <person name="Pereira M.F."/>
            <person name="Perotto S."/>
            <person name="Peter M."/>
            <person name="Pfister S."/>
            <person name="Riley R."/>
            <person name="Sitrit Y."/>
            <person name="Stielow J.B."/>
            <person name="Szollosi G."/>
            <person name="Zifcakova L."/>
            <person name="Stursova M."/>
            <person name="Spatafora J.W."/>
            <person name="Tedersoo L."/>
            <person name="Vaario L.M."/>
            <person name="Yamada A."/>
            <person name="Yan M."/>
            <person name="Wang P."/>
            <person name="Xu J."/>
            <person name="Bruns T."/>
            <person name="Baldrian P."/>
            <person name="Vilgalys R."/>
            <person name="Dunand C."/>
            <person name="Henrissat B."/>
            <person name="Grigoriev I.V."/>
            <person name="Hibbett D."/>
            <person name="Nagy L.G."/>
            <person name="Martin F.M."/>
        </authorList>
    </citation>
    <scope>NUCLEOTIDE SEQUENCE</scope>
    <source>
        <strain evidence="2">Prilba</strain>
    </source>
</reference>
<comment type="caution">
    <text evidence="2">The sequence shown here is derived from an EMBL/GenBank/DDBJ whole genome shotgun (WGS) entry which is preliminary data.</text>
</comment>
<evidence type="ECO:0000313" key="2">
    <source>
        <dbReference type="EMBL" id="KAF8480053.1"/>
    </source>
</evidence>
<feature type="signal peptide" evidence="1">
    <location>
        <begin position="1"/>
        <end position="15"/>
    </location>
</feature>
<dbReference type="Proteomes" id="UP000759537">
    <property type="component" value="Unassembled WGS sequence"/>
</dbReference>
<dbReference type="InterPro" id="IPR029045">
    <property type="entry name" value="ClpP/crotonase-like_dom_sf"/>
</dbReference>
<sequence length="630" mass="69132">MFLGLGFFLGAGAVATPIRSDPCAAIAGALFSIPADSLACLRSFPFNETLRQNVLSTVSRVFDFYTFEDYYPKSTVPFQNNDNIRAELARINSTLYETDYDFNLDLYNFVNQLNDGHTLWYPNCYVAWEALLPTPVVSMSVGGLESVYIAPDAVDFVSLVPRGFSSFYGSIGFDWQRLAGAQVLQIEGMDPYDYVDLVADTVTGNYLDHGVRVNSVFTGYRLVGSSFSQRFGDLAGRVFNPIANLTFQLIPIGATQPENVTVPFMHVFTGTNFSDQDSYWTNNCAADDSTNGVDKKLISDTLQPYAKVRAKGIARPPSDAIGLPSQFQPSLSPVNGNAGGIVSYILPDGITGVLFVGSFEDNDIEGFQTNAITTITSLKAEGATQLLIDVTNNPGGFVCEGLFLHRYLSANFGYPGFQSTIRGNLLAQKIVTQSVALSIGDNVSFYAPEQWAFLNDTLFPIDFNYIDPPVPVTVNDHKDATSQRFHDVCPFSVPIPSSPPFDPTKIAIVTNGNCASTCALFCTLMKERHNTTIAVFGGRPGQSIEFKGMAGNQVLEWSDLDTAIKTAGLKNDPLAPPDLLVSANMRHNWRTAYSYIDEDTPIAYYSEPPTFRFPYTADTYNNPQNLWIFA</sequence>
<keyword evidence="1" id="KW-0732">Signal</keyword>
<dbReference type="InterPro" id="IPR052766">
    <property type="entry name" value="S41A_metabolite_peptidase"/>
</dbReference>
<feature type="chain" id="PRO_5040448133" description="Tail specific protease domain-containing protein" evidence="1">
    <location>
        <begin position="16"/>
        <end position="630"/>
    </location>
</feature>
<dbReference type="EMBL" id="WHVB01000008">
    <property type="protein sequence ID" value="KAF8480053.1"/>
    <property type="molecule type" value="Genomic_DNA"/>
</dbReference>
<name>A0A9P5MVY9_9AGAM</name>
<keyword evidence="3" id="KW-1185">Reference proteome</keyword>
<dbReference type="OrthoDB" id="27214at2759"/>
<dbReference type="AlphaFoldDB" id="A0A9P5MVY9"/>
<dbReference type="PANTHER" id="PTHR37049">
    <property type="entry name" value="PEPTIDASE S41 FAMILY PROTEIN"/>
    <property type="match status" value="1"/>
</dbReference>
<accession>A0A9P5MVY9</accession>
<dbReference type="PANTHER" id="PTHR37049:SF4">
    <property type="entry name" value="RHODANESE DOMAIN-CONTAINING PROTEIN"/>
    <property type="match status" value="1"/>
</dbReference>
<reference evidence="2" key="1">
    <citation type="submission" date="2019-10" db="EMBL/GenBank/DDBJ databases">
        <authorList>
            <consortium name="DOE Joint Genome Institute"/>
            <person name="Kuo A."/>
            <person name="Miyauchi S."/>
            <person name="Kiss E."/>
            <person name="Drula E."/>
            <person name="Kohler A."/>
            <person name="Sanchez-Garcia M."/>
            <person name="Andreopoulos B."/>
            <person name="Barry K.W."/>
            <person name="Bonito G."/>
            <person name="Buee M."/>
            <person name="Carver A."/>
            <person name="Chen C."/>
            <person name="Cichocki N."/>
            <person name="Clum A."/>
            <person name="Culley D."/>
            <person name="Crous P.W."/>
            <person name="Fauchery L."/>
            <person name="Girlanda M."/>
            <person name="Hayes R."/>
            <person name="Keri Z."/>
            <person name="LaButti K."/>
            <person name="Lipzen A."/>
            <person name="Lombard V."/>
            <person name="Magnuson J."/>
            <person name="Maillard F."/>
            <person name="Morin E."/>
            <person name="Murat C."/>
            <person name="Nolan M."/>
            <person name="Ohm R."/>
            <person name="Pangilinan J."/>
            <person name="Pereira M."/>
            <person name="Perotto S."/>
            <person name="Peter M."/>
            <person name="Riley R."/>
            <person name="Sitrit Y."/>
            <person name="Stielow B."/>
            <person name="Szollosi G."/>
            <person name="Zifcakova L."/>
            <person name="Stursova M."/>
            <person name="Spatafora J.W."/>
            <person name="Tedersoo L."/>
            <person name="Vaario L.-M."/>
            <person name="Yamada A."/>
            <person name="Yan M."/>
            <person name="Wang P."/>
            <person name="Xu J."/>
            <person name="Bruns T."/>
            <person name="Baldrian P."/>
            <person name="Vilgalys R."/>
            <person name="Henrissat B."/>
            <person name="Grigoriev I.V."/>
            <person name="Hibbett D."/>
            <person name="Nagy L.G."/>
            <person name="Martin F.M."/>
        </authorList>
    </citation>
    <scope>NUCLEOTIDE SEQUENCE</scope>
    <source>
        <strain evidence="2">Prilba</strain>
    </source>
</reference>
<organism evidence="2 3">
    <name type="scientific">Russula ochroleuca</name>
    <dbReference type="NCBI Taxonomy" id="152965"/>
    <lineage>
        <taxon>Eukaryota</taxon>
        <taxon>Fungi</taxon>
        <taxon>Dikarya</taxon>
        <taxon>Basidiomycota</taxon>
        <taxon>Agaricomycotina</taxon>
        <taxon>Agaricomycetes</taxon>
        <taxon>Russulales</taxon>
        <taxon>Russulaceae</taxon>
        <taxon>Russula</taxon>
    </lineage>
</organism>
<evidence type="ECO:0000313" key="3">
    <source>
        <dbReference type="Proteomes" id="UP000759537"/>
    </source>
</evidence>
<protein>
    <recommendedName>
        <fullName evidence="4">Tail specific protease domain-containing protein</fullName>
    </recommendedName>
</protein>
<proteinExistence type="predicted"/>